<sequence>MPAKESESHRLATVVSELLYAVAGWMLVGLGVLGIVVQIGYAIEGLADPVLTPAVVLISSALVLFGVFVNPRFRRRLDRRHSLTRLGRVRSVDERVLHASEGWTERCVSCGSRLNQGLVRRYREEICLAGIPVVTTSVEHNHYCVDCATTEFPGLTRSDAAAIESPDESKETARPATERH</sequence>
<evidence type="ECO:0000256" key="1">
    <source>
        <dbReference type="SAM" id="MobiDB-lite"/>
    </source>
</evidence>
<feature type="compositionally biased region" description="Basic and acidic residues" evidence="1">
    <location>
        <begin position="167"/>
        <end position="180"/>
    </location>
</feature>
<dbReference type="InterPro" id="IPR058421">
    <property type="entry name" value="DUF8108_C"/>
</dbReference>
<dbReference type="RefSeq" id="WP_006078112.1">
    <property type="nucleotide sequence ID" value="NZ_AOMD01000025.1"/>
</dbReference>
<keyword evidence="5" id="KW-1185">Reference proteome</keyword>
<keyword evidence="2" id="KW-0472">Membrane</keyword>
<dbReference type="EMBL" id="AOMD01000025">
    <property type="protein sequence ID" value="EMA44101.1"/>
    <property type="molecule type" value="Genomic_DNA"/>
</dbReference>
<feature type="transmembrane region" description="Helical" evidence="2">
    <location>
        <begin position="49"/>
        <end position="70"/>
    </location>
</feature>
<evidence type="ECO:0000256" key="2">
    <source>
        <dbReference type="SAM" id="Phobius"/>
    </source>
</evidence>
<dbReference type="Pfam" id="PF26413">
    <property type="entry name" value="DUF8108"/>
    <property type="match status" value="1"/>
</dbReference>
<evidence type="ECO:0000259" key="3">
    <source>
        <dbReference type="Pfam" id="PF26413"/>
    </source>
</evidence>
<dbReference type="AlphaFoldDB" id="M0MEE4"/>
<evidence type="ECO:0000313" key="4">
    <source>
        <dbReference type="EMBL" id="EMA44101.1"/>
    </source>
</evidence>
<organism evidence="4 5">
    <name type="scientific">Halococcus saccharolyticus DSM 5350</name>
    <dbReference type="NCBI Taxonomy" id="1227455"/>
    <lineage>
        <taxon>Archaea</taxon>
        <taxon>Methanobacteriati</taxon>
        <taxon>Methanobacteriota</taxon>
        <taxon>Stenosarchaea group</taxon>
        <taxon>Halobacteria</taxon>
        <taxon>Halobacteriales</taxon>
        <taxon>Halococcaceae</taxon>
        <taxon>Halococcus</taxon>
    </lineage>
</organism>
<feature type="region of interest" description="Disordered" evidence="1">
    <location>
        <begin position="158"/>
        <end position="180"/>
    </location>
</feature>
<comment type="caution">
    <text evidence="4">The sequence shown here is derived from an EMBL/GenBank/DDBJ whole genome shotgun (WGS) entry which is preliminary data.</text>
</comment>
<name>M0MEE4_9EURY</name>
<dbReference type="Proteomes" id="UP000011669">
    <property type="component" value="Unassembled WGS sequence"/>
</dbReference>
<evidence type="ECO:0000313" key="5">
    <source>
        <dbReference type="Proteomes" id="UP000011669"/>
    </source>
</evidence>
<feature type="transmembrane region" description="Helical" evidence="2">
    <location>
        <begin position="18"/>
        <end position="43"/>
    </location>
</feature>
<keyword evidence="2" id="KW-1133">Transmembrane helix</keyword>
<proteinExistence type="predicted"/>
<accession>M0MEE4</accession>
<dbReference type="InParanoid" id="M0MEE4"/>
<protein>
    <recommendedName>
        <fullName evidence="3">DUF8108 domain-containing protein</fullName>
    </recommendedName>
</protein>
<keyword evidence="2" id="KW-0812">Transmembrane</keyword>
<dbReference type="OrthoDB" id="53394at2157"/>
<dbReference type="STRING" id="1227455.C449_11263"/>
<feature type="domain" description="DUF8108" evidence="3">
    <location>
        <begin position="78"/>
        <end position="148"/>
    </location>
</feature>
<gene>
    <name evidence="4" type="ORF">C449_11263</name>
</gene>
<dbReference type="PATRIC" id="fig|1227455.4.peg.2309"/>
<reference evidence="4 5" key="1">
    <citation type="journal article" date="2014" name="PLoS Genet.">
        <title>Phylogenetically driven sequencing of extremely halophilic archaea reveals strategies for static and dynamic osmo-response.</title>
        <authorList>
            <person name="Becker E.A."/>
            <person name="Seitzer P.M."/>
            <person name="Tritt A."/>
            <person name="Larsen D."/>
            <person name="Krusor M."/>
            <person name="Yao A.I."/>
            <person name="Wu D."/>
            <person name="Madern D."/>
            <person name="Eisen J.A."/>
            <person name="Darling A.E."/>
            <person name="Facciotti M.T."/>
        </authorList>
    </citation>
    <scope>NUCLEOTIDE SEQUENCE [LARGE SCALE GENOMIC DNA]</scope>
    <source>
        <strain evidence="4 5">DSM 5350</strain>
    </source>
</reference>